<name>A0A6B0VII1_9EURY</name>
<proteinExistence type="predicted"/>
<dbReference type="EMBL" id="WUYX01000008">
    <property type="protein sequence ID" value="MXV60865.1"/>
    <property type="molecule type" value="Genomic_DNA"/>
</dbReference>
<evidence type="ECO:0000256" key="2">
    <source>
        <dbReference type="SAM" id="Phobius"/>
    </source>
</evidence>
<feature type="transmembrane region" description="Helical" evidence="2">
    <location>
        <begin position="32"/>
        <end position="51"/>
    </location>
</feature>
<feature type="domain" description="SHOCT" evidence="3">
    <location>
        <begin position="76"/>
        <end position="102"/>
    </location>
</feature>
<evidence type="ECO:0000313" key="5">
    <source>
        <dbReference type="Proteomes" id="UP000434101"/>
    </source>
</evidence>
<comment type="caution">
    <text evidence="4">The sequence shown here is derived from an EMBL/GenBank/DDBJ whole genome shotgun (WGS) entry which is preliminary data.</text>
</comment>
<gene>
    <name evidence="4" type="ORF">GS429_02010</name>
</gene>
<dbReference type="RefSeq" id="WP_328821190.1">
    <property type="nucleotide sequence ID" value="NZ_WUYX01000008.1"/>
</dbReference>
<evidence type="ECO:0000259" key="3">
    <source>
        <dbReference type="Pfam" id="PF09851"/>
    </source>
</evidence>
<dbReference type="AlphaFoldDB" id="A0A6B0VII1"/>
<dbReference type="Proteomes" id="UP000434101">
    <property type="component" value="Unassembled WGS sequence"/>
</dbReference>
<keyword evidence="2" id="KW-0812">Transmembrane</keyword>
<protein>
    <submittedName>
        <fullName evidence="4">DUF1707 domain-containing protein</fullName>
    </submittedName>
</protein>
<keyword evidence="5" id="KW-1185">Reference proteome</keyword>
<accession>A0A6B0VII1</accession>
<evidence type="ECO:0000256" key="1">
    <source>
        <dbReference type="SAM" id="MobiDB-lite"/>
    </source>
</evidence>
<feature type="transmembrane region" description="Helical" evidence="2">
    <location>
        <begin position="7"/>
        <end position="26"/>
    </location>
</feature>
<organism evidence="4 5">
    <name type="scientific">Natronorubrum halalkaliphilum</name>
    <dbReference type="NCBI Taxonomy" id="2691917"/>
    <lineage>
        <taxon>Archaea</taxon>
        <taxon>Methanobacteriati</taxon>
        <taxon>Methanobacteriota</taxon>
        <taxon>Stenosarchaea group</taxon>
        <taxon>Halobacteria</taxon>
        <taxon>Halobacteriales</taxon>
        <taxon>Natrialbaceae</taxon>
        <taxon>Natronorubrum</taxon>
    </lineage>
</organism>
<feature type="region of interest" description="Disordered" evidence="1">
    <location>
        <begin position="55"/>
        <end position="76"/>
    </location>
</feature>
<feature type="compositionally biased region" description="Basic and acidic residues" evidence="1">
    <location>
        <begin position="67"/>
        <end position="76"/>
    </location>
</feature>
<evidence type="ECO:0000313" key="4">
    <source>
        <dbReference type="EMBL" id="MXV60865.1"/>
    </source>
</evidence>
<reference evidence="4 5" key="1">
    <citation type="submission" date="2020-01" db="EMBL/GenBank/DDBJ databases">
        <title>Natronorubrum sp. JWXQ-INN 674 isolated from Inner Mongolia Autonomous Region of China.</title>
        <authorList>
            <person name="Xue Q."/>
        </authorList>
    </citation>
    <scope>NUCLEOTIDE SEQUENCE [LARGE SCALE GENOMIC DNA]</scope>
    <source>
        <strain evidence="4 5">JWXQ-INN-674</strain>
    </source>
</reference>
<keyword evidence="2" id="KW-0472">Membrane</keyword>
<keyword evidence="2" id="KW-1133">Transmembrane helix</keyword>
<dbReference type="InterPro" id="IPR018649">
    <property type="entry name" value="SHOCT"/>
</dbReference>
<sequence>MTQPLTSVVSSAVSMLTVGVALGLLFLGWSNFWIVFVIGFGFVLPAAVQLAQWYDSQSSSQSPDSPSHSDNEQQRALETLRQRYASGEIDEAEFERRVTRLLETESVADAKTVFEDTDEEAAERTLESERNG</sequence>
<feature type="compositionally biased region" description="Basic and acidic residues" evidence="1">
    <location>
        <begin position="122"/>
        <end position="132"/>
    </location>
</feature>
<feature type="compositionally biased region" description="Low complexity" evidence="1">
    <location>
        <begin position="55"/>
        <end position="66"/>
    </location>
</feature>
<dbReference type="Pfam" id="PF09851">
    <property type="entry name" value="SHOCT"/>
    <property type="match status" value="1"/>
</dbReference>
<feature type="region of interest" description="Disordered" evidence="1">
    <location>
        <begin position="111"/>
        <end position="132"/>
    </location>
</feature>